<protein>
    <submittedName>
        <fullName evidence="1">D-alanine--D-alanine ligase B</fullName>
        <ecNumber evidence="1">6.3.2.4</ecNumber>
    </submittedName>
</protein>
<reference evidence="1 2" key="1">
    <citation type="submission" date="2018-06" db="EMBL/GenBank/DDBJ databases">
        <authorList>
            <consortium name="Pathogen Informatics"/>
            <person name="Doyle S."/>
        </authorList>
    </citation>
    <scope>NUCLEOTIDE SEQUENCE [LARGE SCALE GENOMIC DNA]</scope>
    <source>
        <strain evidence="1 2">NCTC12961</strain>
    </source>
</reference>
<dbReference type="Gene3D" id="3.40.50.20">
    <property type="match status" value="1"/>
</dbReference>
<dbReference type="AlphaFoldDB" id="A0A2X4UFJ1"/>
<dbReference type="Proteomes" id="UP000248897">
    <property type="component" value="Chromosome 1"/>
</dbReference>
<proteinExistence type="predicted"/>
<dbReference type="InterPro" id="IPR016185">
    <property type="entry name" value="PreATP-grasp_dom_sf"/>
</dbReference>
<evidence type="ECO:0000313" key="1">
    <source>
        <dbReference type="EMBL" id="SQI31690.1"/>
    </source>
</evidence>
<gene>
    <name evidence="1" type="primary">ddlB</name>
    <name evidence="1" type="ORF">NCTC12961_00843</name>
</gene>
<evidence type="ECO:0000313" key="2">
    <source>
        <dbReference type="Proteomes" id="UP000248897"/>
    </source>
</evidence>
<accession>A0A2X4UFJ1</accession>
<dbReference type="GO" id="GO:0008716">
    <property type="term" value="F:D-alanine-D-alanine ligase activity"/>
    <property type="evidence" value="ECO:0007669"/>
    <property type="project" value="UniProtKB-EC"/>
</dbReference>
<dbReference type="SUPFAM" id="SSF52440">
    <property type="entry name" value="PreATP-grasp domain"/>
    <property type="match status" value="1"/>
</dbReference>
<organism evidence="1 2">
    <name type="scientific">Serratia plymuthica</name>
    <dbReference type="NCBI Taxonomy" id="82996"/>
    <lineage>
        <taxon>Bacteria</taxon>
        <taxon>Pseudomonadati</taxon>
        <taxon>Pseudomonadota</taxon>
        <taxon>Gammaproteobacteria</taxon>
        <taxon>Enterobacterales</taxon>
        <taxon>Yersiniaceae</taxon>
        <taxon>Serratia</taxon>
    </lineage>
</organism>
<keyword evidence="1" id="KW-0436">Ligase</keyword>
<dbReference type="EMBL" id="LS483469">
    <property type="protein sequence ID" value="SQI31690.1"/>
    <property type="molecule type" value="Genomic_DNA"/>
</dbReference>
<dbReference type="EC" id="6.3.2.4" evidence="1"/>
<name>A0A2X4UFJ1_SERPL</name>
<sequence length="46" mass="4686">MADKVAVLLGGTSAEREVSLQSGAAVLAGLRKPVSTPMVSIFAISR</sequence>